<comment type="similarity">
    <text evidence="2">Belongs to the TrkH potassium transport family.</text>
</comment>
<reference evidence="13 14" key="1">
    <citation type="journal article" date="2019" name="Int. J. Syst. Evol. Microbiol.">
        <title>The Global Catalogue of Microorganisms (GCM) 10K type strain sequencing project: providing services to taxonomists for standard genome sequencing and annotation.</title>
        <authorList>
            <consortium name="The Broad Institute Genomics Platform"/>
            <consortium name="The Broad Institute Genome Sequencing Center for Infectious Disease"/>
            <person name="Wu L."/>
            <person name="Ma J."/>
        </authorList>
    </citation>
    <scope>NUCLEOTIDE SEQUENCE [LARGE SCALE GENOMIC DNA]</scope>
    <source>
        <strain evidence="13 14">CGMCC 1.12859</strain>
    </source>
</reference>
<evidence type="ECO:0000256" key="1">
    <source>
        <dbReference type="ARBA" id="ARBA00004429"/>
    </source>
</evidence>
<keyword evidence="8" id="KW-0630">Potassium</keyword>
<evidence type="ECO:0000256" key="7">
    <source>
        <dbReference type="ARBA" id="ARBA00022692"/>
    </source>
</evidence>
<dbReference type="PIRSF" id="PIRSF006247">
    <property type="entry name" value="TrkH"/>
    <property type="match status" value="1"/>
</dbReference>
<feature type="transmembrane region" description="Helical" evidence="12">
    <location>
        <begin position="75"/>
        <end position="95"/>
    </location>
</feature>
<evidence type="ECO:0000256" key="4">
    <source>
        <dbReference type="ARBA" id="ARBA00022475"/>
    </source>
</evidence>
<evidence type="ECO:0000256" key="5">
    <source>
        <dbReference type="ARBA" id="ARBA00022519"/>
    </source>
</evidence>
<feature type="transmembrane region" description="Helical" evidence="12">
    <location>
        <begin position="491"/>
        <end position="512"/>
    </location>
</feature>
<gene>
    <name evidence="13" type="ORF">ACFSAU_00075</name>
</gene>
<dbReference type="PANTHER" id="PTHR32024">
    <property type="entry name" value="TRK SYSTEM POTASSIUM UPTAKE PROTEIN TRKG-RELATED"/>
    <property type="match status" value="1"/>
</dbReference>
<feature type="transmembrane region" description="Helical" evidence="12">
    <location>
        <begin position="289"/>
        <end position="311"/>
    </location>
</feature>
<feature type="transmembrane region" description="Helical" evidence="12">
    <location>
        <begin position="141"/>
        <end position="158"/>
    </location>
</feature>
<keyword evidence="4" id="KW-1003">Cell membrane</keyword>
<name>A0ABD6BMV8_9EURY</name>
<protein>
    <submittedName>
        <fullName evidence="13">TrkH family potassium uptake protein</fullName>
    </submittedName>
</protein>
<dbReference type="AlphaFoldDB" id="A0ABD6BMV8"/>
<evidence type="ECO:0000256" key="10">
    <source>
        <dbReference type="ARBA" id="ARBA00023065"/>
    </source>
</evidence>
<dbReference type="InterPro" id="IPR004772">
    <property type="entry name" value="TrkH"/>
</dbReference>
<dbReference type="PANTHER" id="PTHR32024:SF2">
    <property type="entry name" value="TRK SYSTEM POTASSIUM UPTAKE PROTEIN TRKG-RELATED"/>
    <property type="match status" value="1"/>
</dbReference>
<keyword evidence="6" id="KW-0633">Potassium transport</keyword>
<keyword evidence="10" id="KW-0406">Ion transport</keyword>
<feature type="transmembrane region" description="Helical" evidence="12">
    <location>
        <begin position="250"/>
        <end position="269"/>
    </location>
</feature>
<dbReference type="GO" id="GO:0005886">
    <property type="term" value="C:plasma membrane"/>
    <property type="evidence" value="ECO:0007669"/>
    <property type="project" value="UniProtKB-SubCell"/>
</dbReference>
<evidence type="ECO:0000256" key="12">
    <source>
        <dbReference type="SAM" id="Phobius"/>
    </source>
</evidence>
<evidence type="ECO:0000313" key="13">
    <source>
        <dbReference type="EMBL" id="MFD1565877.1"/>
    </source>
</evidence>
<evidence type="ECO:0000313" key="14">
    <source>
        <dbReference type="Proteomes" id="UP001597139"/>
    </source>
</evidence>
<keyword evidence="5" id="KW-0997">Cell inner membrane</keyword>
<sequence>MLPNVRTYVEYRVSVAYVGTVLKYIGLAPLVPLLAALYYGESPVPFVVTSAVMLAGGLLFEFLGTDGELNRREAFLLVSLAWLVVPVAGAVPYLVAGTGTVASPVNALFESMSGFTTTGATVLGRISVERHGHAMLLWRQLTQWLGGMGILVLMVAILPKMSVGGAQVVNQEAPGISLEKLTPRIQETARALWGIYVGFTALAALVYYLLFHLGAAPNMDLYNAVAHALTTLPTGGFSPEPRSAEAFTPAIQWAMMPFMLVAGTNFALFWHVLRGEPRHLTDNAEFRTYLLAIAGFGAVVSAVLFAGVGIAETPSNVGAIAGNVEDSLRQGLFQVIAVVTTTGYASMDLNTWDASAQTILLFAYFLGGSAGSAAGSVKIVRWLLAAKATGRSLFVAAHPDAVRPIRLNDEVIDEDTIREVFVFVTLFAVLFALSTILLYLDSVRTGLSLSGLEATSAAIATLGNVGPGYGVVGPMNSFLPFSTASKLYMTFLMWIGRLEILSVFVLFTPAFWTR</sequence>
<keyword evidence="14" id="KW-1185">Reference proteome</keyword>
<keyword evidence="7 12" id="KW-0812">Transmembrane</keyword>
<feature type="transmembrane region" description="Helical" evidence="12">
    <location>
        <begin position="21"/>
        <end position="40"/>
    </location>
</feature>
<dbReference type="Proteomes" id="UP001597139">
    <property type="component" value="Unassembled WGS sequence"/>
</dbReference>
<dbReference type="RefSeq" id="WP_267645119.1">
    <property type="nucleotide sequence ID" value="NZ_JANHGR010000001.1"/>
</dbReference>
<keyword evidence="3" id="KW-0813">Transport</keyword>
<dbReference type="EMBL" id="JBHUCZ010000001">
    <property type="protein sequence ID" value="MFD1565877.1"/>
    <property type="molecule type" value="Genomic_DNA"/>
</dbReference>
<dbReference type="Pfam" id="PF02386">
    <property type="entry name" value="TrkH"/>
    <property type="match status" value="1"/>
</dbReference>
<dbReference type="InterPro" id="IPR003445">
    <property type="entry name" value="Cat_transpt"/>
</dbReference>
<feature type="transmembrane region" description="Helical" evidence="12">
    <location>
        <begin position="359"/>
        <end position="384"/>
    </location>
</feature>
<keyword evidence="9 12" id="KW-1133">Transmembrane helix</keyword>
<feature type="transmembrane region" description="Helical" evidence="12">
    <location>
        <begin position="420"/>
        <end position="440"/>
    </location>
</feature>
<comment type="subcellular location">
    <subcellularLocation>
        <location evidence="1">Cell inner membrane</location>
        <topology evidence="1">Multi-pass membrane protein</topology>
    </subcellularLocation>
</comment>
<proteinExistence type="inferred from homology"/>
<evidence type="ECO:0000256" key="8">
    <source>
        <dbReference type="ARBA" id="ARBA00022958"/>
    </source>
</evidence>
<evidence type="ECO:0000256" key="3">
    <source>
        <dbReference type="ARBA" id="ARBA00022448"/>
    </source>
</evidence>
<evidence type="ECO:0000256" key="6">
    <source>
        <dbReference type="ARBA" id="ARBA00022538"/>
    </source>
</evidence>
<evidence type="ECO:0000256" key="9">
    <source>
        <dbReference type="ARBA" id="ARBA00022989"/>
    </source>
</evidence>
<keyword evidence="11 12" id="KW-0472">Membrane</keyword>
<feature type="transmembrane region" description="Helical" evidence="12">
    <location>
        <begin position="46"/>
        <end position="63"/>
    </location>
</feature>
<feature type="transmembrane region" description="Helical" evidence="12">
    <location>
        <begin position="452"/>
        <end position="471"/>
    </location>
</feature>
<dbReference type="GO" id="GO:0006813">
    <property type="term" value="P:potassium ion transport"/>
    <property type="evidence" value="ECO:0007669"/>
    <property type="project" value="UniProtKB-KW"/>
</dbReference>
<comment type="caution">
    <text evidence="13">The sequence shown here is derived from an EMBL/GenBank/DDBJ whole genome shotgun (WGS) entry which is preliminary data.</text>
</comment>
<evidence type="ECO:0000256" key="2">
    <source>
        <dbReference type="ARBA" id="ARBA00009137"/>
    </source>
</evidence>
<evidence type="ECO:0000256" key="11">
    <source>
        <dbReference type="ARBA" id="ARBA00023136"/>
    </source>
</evidence>
<accession>A0ABD6BMV8</accession>
<feature type="transmembrane region" description="Helical" evidence="12">
    <location>
        <begin position="191"/>
        <end position="211"/>
    </location>
</feature>
<organism evidence="13 14">
    <name type="scientific">Halolamina litorea</name>
    <dbReference type="NCBI Taxonomy" id="1515593"/>
    <lineage>
        <taxon>Archaea</taxon>
        <taxon>Methanobacteriati</taxon>
        <taxon>Methanobacteriota</taxon>
        <taxon>Stenosarchaea group</taxon>
        <taxon>Halobacteria</taxon>
        <taxon>Halobacteriales</taxon>
        <taxon>Haloferacaceae</taxon>
    </lineage>
</organism>